<dbReference type="SUPFAM" id="SSF52075">
    <property type="entry name" value="Outer arm dynein light chain 1"/>
    <property type="match status" value="1"/>
</dbReference>
<dbReference type="InterPro" id="IPR036871">
    <property type="entry name" value="PX_dom_sf"/>
</dbReference>
<dbReference type="EMBL" id="CAJFCJ010000006">
    <property type="protein sequence ID" value="CAD5115299.1"/>
    <property type="molecule type" value="Genomic_DNA"/>
</dbReference>
<evidence type="ECO:0000256" key="3">
    <source>
        <dbReference type="SAM" id="MobiDB-lite"/>
    </source>
</evidence>
<organism evidence="5 6">
    <name type="scientific">Dimorphilus gyrociliatus</name>
    <dbReference type="NCBI Taxonomy" id="2664684"/>
    <lineage>
        <taxon>Eukaryota</taxon>
        <taxon>Metazoa</taxon>
        <taxon>Spiralia</taxon>
        <taxon>Lophotrochozoa</taxon>
        <taxon>Annelida</taxon>
        <taxon>Polychaeta</taxon>
        <taxon>Polychaeta incertae sedis</taxon>
        <taxon>Dinophilidae</taxon>
        <taxon>Dimorphilus</taxon>
    </lineage>
</organism>
<feature type="compositionally biased region" description="Polar residues" evidence="3">
    <location>
        <begin position="699"/>
        <end position="716"/>
    </location>
</feature>
<dbReference type="GO" id="GO:0005737">
    <property type="term" value="C:cytoplasm"/>
    <property type="evidence" value="ECO:0007669"/>
    <property type="project" value="TreeGrafter"/>
</dbReference>
<dbReference type="SMART" id="SM00369">
    <property type="entry name" value="LRR_TYP"/>
    <property type="match status" value="2"/>
</dbReference>
<name>A0A7I8VH34_9ANNE</name>
<dbReference type="Pfam" id="PF00787">
    <property type="entry name" value="PX"/>
    <property type="match status" value="1"/>
</dbReference>
<evidence type="ECO:0000259" key="4">
    <source>
        <dbReference type="PROSITE" id="PS50195"/>
    </source>
</evidence>
<feature type="compositionally biased region" description="Low complexity" evidence="3">
    <location>
        <begin position="642"/>
        <end position="653"/>
    </location>
</feature>
<evidence type="ECO:0000256" key="1">
    <source>
        <dbReference type="ARBA" id="ARBA00022614"/>
    </source>
</evidence>
<dbReference type="OrthoDB" id="430293at2759"/>
<dbReference type="GO" id="GO:0035091">
    <property type="term" value="F:phosphatidylinositol binding"/>
    <property type="evidence" value="ECO:0007669"/>
    <property type="project" value="InterPro"/>
</dbReference>
<evidence type="ECO:0000256" key="2">
    <source>
        <dbReference type="ARBA" id="ARBA00022737"/>
    </source>
</evidence>
<sequence>MAYFCRQAEGFDIRESLKIVDAEIVDKYVVYVILIKSGRHSWTVRRRYSEFHKLHDGLGSILPHSAKLPPKRLVGNLSDSVISERKLLLENYLHTLLLHLEDIPKDLSNFLSFDRYEIEGVTKKASEQMFDLAEQMLSSNQPWQICPLLLHSVSSRRRLPAPKSFDKRSDMGHLMDFASQVKKVRILGGLTPIGKTLELDTVKGRISGVEVIKQSLESVICRRTISHLSDIFIADATNKSIWNKLTRSDLSYNGLTRIDESTSLLLSLQKLNLSHNRLTSIDNLHHLSALDELNLSHNQIADLPSDMRAKIGNVTVLNLATTGLRCLAPLAKLFSLKDLNVSDNLVARVDDVRPIAGLPCLEKLQLKRNPLTAELDYRFRLLELLSPREREVQVDGIFPTVQEIDTVAVRLAMTKAKIARQSSEINLVQKERGIPDGADASIPRNLPDVSNSNFVELLLTRIPNPIAGESLVSVIWTPIVLPTAPLDTLPAVIAVSTHSLHILRARGSPGPLCHVEHLLHIPLTKVSITYRHKVWVRFEDNGIPTSVAFRMIEDLITTVQAVNREYTNSDVNLHIRFVSYRDRRDFYLALANAEKTSNVYEMVDDKESDESEEEESNSDIEGNDIESAGKRQISPVGGFQFNSVDVNNTSNNTQKDYNESEEGATCPLQANEDTSVEENTMSSNLIVLDDDKDVESIEHSNSTSSEEFSIYDQYNN</sequence>
<protein>
    <submittedName>
        <fullName evidence="5">DgyrCDS4289</fullName>
    </submittedName>
</protein>
<dbReference type="InterPro" id="IPR032675">
    <property type="entry name" value="LRR_dom_sf"/>
</dbReference>
<dbReference type="Gene3D" id="3.80.10.10">
    <property type="entry name" value="Ribonuclease Inhibitor"/>
    <property type="match status" value="2"/>
</dbReference>
<dbReference type="SMART" id="SM00312">
    <property type="entry name" value="PX"/>
    <property type="match status" value="1"/>
</dbReference>
<proteinExistence type="predicted"/>
<dbReference type="SUPFAM" id="SSF64268">
    <property type="entry name" value="PX domain"/>
    <property type="match status" value="1"/>
</dbReference>
<dbReference type="InterPro" id="IPR001611">
    <property type="entry name" value="Leu-rich_rpt"/>
</dbReference>
<reference evidence="5 6" key="1">
    <citation type="submission" date="2020-08" db="EMBL/GenBank/DDBJ databases">
        <authorList>
            <person name="Hejnol A."/>
        </authorList>
    </citation>
    <scope>NUCLEOTIDE SEQUENCE [LARGE SCALE GENOMIC DNA]</scope>
</reference>
<feature type="region of interest" description="Disordered" evidence="3">
    <location>
        <begin position="639"/>
        <end position="716"/>
    </location>
</feature>
<dbReference type="PROSITE" id="PS50195">
    <property type="entry name" value="PX"/>
    <property type="match status" value="1"/>
</dbReference>
<dbReference type="PRINTS" id="PR00019">
    <property type="entry name" value="LEURICHRPT"/>
</dbReference>
<gene>
    <name evidence="5" type="ORF">DGYR_LOCUS4051</name>
</gene>
<dbReference type="PANTHER" id="PTHR15454">
    <property type="entry name" value="NISCHARIN RELATED"/>
    <property type="match status" value="1"/>
</dbReference>
<keyword evidence="1" id="KW-0433">Leucine-rich repeat</keyword>
<feature type="compositionally biased region" description="Polar residues" evidence="3">
    <location>
        <begin position="671"/>
        <end position="685"/>
    </location>
</feature>
<dbReference type="AlphaFoldDB" id="A0A7I8VH34"/>
<dbReference type="Gene3D" id="3.30.1520.10">
    <property type="entry name" value="Phox-like domain"/>
    <property type="match status" value="1"/>
</dbReference>
<dbReference type="PANTHER" id="PTHR15454:SF35">
    <property type="entry name" value="NISCHARIN"/>
    <property type="match status" value="1"/>
</dbReference>
<dbReference type="Proteomes" id="UP000549394">
    <property type="component" value="Unassembled WGS sequence"/>
</dbReference>
<dbReference type="Pfam" id="PF12799">
    <property type="entry name" value="LRR_4"/>
    <property type="match status" value="1"/>
</dbReference>
<accession>A0A7I8VH34</accession>
<evidence type="ECO:0000313" key="5">
    <source>
        <dbReference type="EMBL" id="CAD5115299.1"/>
    </source>
</evidence>
<feature type="compositionally biased region" description="Acidic residues" evidence="3">
    <location>
        <begin position="602"/>
        <end position="624"/>
    </location>
</feature>
<evidence type="ECO:0000313" key="6">
    <source>
        <dbReference type="Proteomes" id="UP000549394"/>
    </source>
</evidence>
<dbReference type="InterPro" id="IPR001683">
    <property type="entry name" value="PX_dom"/>
</dbReference>
<keyword evidence="6" id="KW-1185">Reference proteome</keyword>
<comment type="caution">
    <text evidence="5">The sequence shown here is derived from an EMBL/GenBank/DDBJ whole genome shotgun (WGS) entry which is preliminary data.</text>
</comment>
<dbReference type="InterPro" id="IPR003591">
    <property type="entry name" value="Leu-rich_rpt_typical-subtyp"/>
</dbReference>
<keyword evidence="2" id="KW-0677">Repeat</keyword>
<dbReference type="PROSITE" id="PS51450">
    <property type="entry name" value="LRR"/>
    <property type="match status" value="2"/>
</dbReference>
<feature type="domain" description="PX" evidence="4">
    <location>
        <begin position="9"/>
        <end position="120"/>
    </location>
</feature>
<feature type="region of interest" description="Disordered" evidence="3">
    <location>
        <begin position="600"/>
        <end position="627"/>
    </location>
</feature>
<dbReference type="InterPro" id="IPR025875">
    <property type="entry name" value="Leu-rich_rpt_4"/>
</dbReference>